<dbReference type="EMBL" id="JANSUY010000015">
    <property type="protein sequence ID" value="MCR9016490.1"/>
    <property type="molecule type" value="Genomic_DNA"/>
</dbReference>
<dbReference type="Proteomes" id="UP001142175">
    <property type="component" value="Unassembled WGS sequence"/>
</dbReference>
<dbReference type="PANTHER" id="PTHR46401">
    <property type="entry name" value="GLYCOSYLTRANSFERASE WBBK-RELATED"/>
    <property type="match status" value="1"/>
</dbReference>
<evidence type="ECO:0000256" key="1">
    <source>
        <dbReference type="ARBA" id="ARBA00022679"/>
    </source>
</evidence>
<protein>
    <submittedName>
        <fullName evidence="4">Glycosyltransferase family 4 protein</fullName>
    </submittedName>
</protein>
<feature type="domain" description="Glycosyl transferase family 1" evidence="3">
    <location>
        <begin position="190"/>
        <end position="341"/>
    </location>
</feature>
<dbReference type="PANTHER" id="PTHR46401:SF2">
    <property type="entry name" value="GLYCOSYLTRANSFERASE WBBK-RELATED"/>
    <property type="match status" value="1"/>
</dbReference>
<keyword evidence="2" id="KW-0812">Transmembrane</keyword>
<sequence>MTKKRKILFYQDQTLDFFVEGGIPLGGSAIESFVWMKSLHELGFKVYQFQKSSDNRILKNDMLWINIVKTYDDRIRRKWYWYWYRLPIVFFVLLRYRFDYLYTAIPTWETYYYGRLCKILGIKHIVRIASDNITSRRDGINQAEIDLIFKGISSADVISVQNVFQQKSIKKRIPSSNVVLIYNPIVIDKFFFKPKDKMGGYIAWVANFRDVKNMALLYEIASKLPSDRFKIAGQPLIPLEPETEDSLKKLKTLCNVDFLGRIEQSEILSFYRGAKFLLNTSKFEGFSNTFLEAMITGTPILTTPKVNPDEIISKFDLGVIYSNAEDLTAYLANLSESAYLQKSVNCVKYVGTKHDHIALGKKLIDIISEK</sequence>
<evidence type="ECO:0000259" key="3">
    <source>
        <dbReference type="Pfam" id="PF00534"/>
    </source>
</evidence>
<keyword evidence="2" id="KW-0472">Membrane</keyword>
<dbReference type="CDD" id="cd03801">
    <property type="entry name" value="GT4_PimA-like"/>
    <property type="match status" value="1"/>
</dbReference>
<keyword evidence="1" id="KW-0808">Transferase</keyword>
<evidence type="ECO:0000313" key="4">
    <source>
        <dbReference type="EMBL" id="MCR9016490.1"/>
    </source>
</evidence>
<proteinExistence type="predicted"/>
<organism evidence="4 5">
    <name type="scientific">Aquiflexum gelatinilyticum</name>
    <dbReference type="NCBI Taxonomy" id="2961943"/>
    <lineage>
        <taxon>Bacteria</taxon>
        <taxon>Pseudomonadati</taxon>
        <taxon>Bacteroidota</taxon>
        <taxon>Cytophagia</taxon>
        <taxon>Cytophagales</taxon>
        <taxon>Cyclobacteriaceae</taxon>
        <taxon>Aquiflexum</taxon>
    </lineage>
</organism>
<evidence type="ECO:0000256" key="2">
    <source>
        <dbReference type="SAM" id="Phobius"/>
    </source>
</evidence>
<feature type="transmembrane region" description="Helical" evidence="2">
    <location>
        <begin position="79"/>
        <end position="98"/>
    </location>
</feature>
<comment type="caution">
    <text evidence="4">The sequence shown here is derived from an EMBL/GenBank/DDBJ whole genome shotgun (WGS) entry which is preliminary data.</text>
</comment>
<dbReference type="AlphaFoldDB" id="A0A9X2T3L1"/>
<keyword evidence="2" id="KW-1133">Transmembrane helix</keyword>
<dbReference type="GO" id="GO:0016757">
    <property type="term" value="F:glycosyltransferase activity"/>
    <property type="evidence" value="ECO:0007669"/>
    <property type="project" value="InterPro"/>
</dbReference>
<dbReference type="Gene3D" id="3.40.50.2000">
    <property type="entry name" value="Glycogen Phosphorylase B"/>
    <property type="match status" value="2"/>
</dbReference>
<dbReference type="SUPFAM" id="SSF53756">
    <property type="entry name" value="UDP-Glycosyltransferase/glycogen phosphorylase"/>
    <property type="match status" value="1"/>
</dbReference>
<dbReference type="RefSeq" id="WP_258424335.1">
    <property type="nucleotide sequence ID" value="NZ_JANSUY010000015.1"/>
</dbReference>
<dbReference type="Pfam" id="PF00534">
    <property type="entry name" value="Glycos_transf_1"/>
    <property type="match status" value="1"/>
</dbReference>
<dbReference type="GO" id="GO:0009103">
    <property type="term" value="P:lipopolysaccharide biosynthetic process"/>
    <property type="evidence" value="ECO:0007669"/>
    <property type="project" value="TreeGrafter"/>
</dbReference>
<accession>A0A9X2T3L1</accession>
<reference evidence="4" key="1">
    <citation type="submission" date="2022-08" db="EMBL/GenBank/DDBJ databases">
        <authorList>
            <person name="Zhang D."/>
        </authorList>
    </citation>
    <scope>NUCLEOTIDE SEQUENCE</scope>
    <source>
        <strain evidence="4">XJ19-11</strain>
    </source>
</reference>
<evidence type="ECO:0000313" key="5">
    <source>
        <dbReference type="Proteomes" id="UP001142175"/>
    </source>
</evidence>
<name>A0A9X2T3L1_9BACT</name>
<dbReference type="InterPro" id="IPR001296">
    <property type="entry name" value="Glyco_trans_1"/>
</dbReference>
<gene>
    <name evidence="4" type="ORF">NU887_15715</name>
</gene>
<keyword evidence="5" id="KW-1185">Reference proteome</keyword>